<dbReference type="EMBL" id="MU971336">
    <property type="protein sequence ID" value="KAK9240983.1"/>
    <property type="molecule type" value="Genomic_DNA"/>
</dbReference>
<name>A0ACC3TAP7_LIPKO</name>
<dbReference type="Proteomes" id="UP001433508">
    <property type="component" value="Unassembled WGS sequence"/>
</dbReference>
<accession>A0ACC3TAP7</accession>
<keyword evidence="2" id="KW-1185">Reference proteome</keyword>
<comment type="caution">
    <text evidence="1">The sequence shown here is derived from an EMBL/GenBank/DDBJ whole genome shotgun (WGS) entry which is preliminary data.</text>
</comment>
<reference evidence="2" key="1">
    <citation type="journal article" date="2024" name="Front. Bioeng. Biotechnol.">
        <title>Genome-scale model development and genomic sequencing of the oleaginous clade Lipomyces.</title>
        <authorList>
            <person name="Czajka J.J."/>
            <person name="Han Y."/>
            <person name="Kim J."/>
            <person name="Mondo S.J."/>
            <person name="Hofstad B.A."/>
            <person name="Robles A."/>
            <person name="Haridas S."/>
            <person name="Riley R."/>
            <person name="LaButti K."/>
            <person name="Pangilinan J."/>
            <person name="Andreopoulos W."/>
            <person name="Lipzen A."/>
            <person name="Yan J."/>
            <person name="Wang M."/>
            <person name="Ng V."/>
            <person name="Grigoriev I.V."/>
            <person name="Spatafora J.W."/>
            <person name="Magnuson J.K."/>
            <person name="Baker S.E."/>
            <person name="Pomraning K.R."/>
        </authorList>
    </citation>
    <scope>NUCLEOTIDE SEQUENCE [LARGE SCALE GENOMIC DNA]</scope>
    <source>
        <strain evidence="2">CBS 7786</strain>
    </source>
</reference>
<evidence type="ECO:0000313" key="1">
    <source>
        <dbReference type="EMBL" id="KAK9240983.1"/>
    </source>
</evidence>
<sequence length="282" mass="31429">MLSQISLDCLQRLRQYVPPATSWNSVSFSRRAGVLILLHPGPHGDLNVVLTVRGAALSSFSGDAALPGGKADSDIESAFTIARREAHEEIGLPLSVDPKKYIFEEIVTLPAHLSRNWLVVWPSVAYLSHRDPSDGPIEINEILDLDQSTSSEEVSAVFTAPFERFLQVGNGWYKGFSMDWSGLTRRQHVFSVKATDNDIILNKDDIMEQSVYKVWGLTARILLDAGRIGYGREPDMEYLSMDGDELLISKLIEIGHLGPTRDKSELSIKFTDLFNKELLAQL</sequence>
<protein>
    <submittedName>
        <fullName evidence="1">Uncharacterized protein</fullName>
    </submittedName>
</protein>
<proteinExistence type="predicted"/>
<organism evidence="1 2">
    <name type="scientific">Lipomyces kononenkoae</name>
    <name type="common">Yeast</name>
    <dbReference type="NCBI Taxonomy" id="34357"/>
    <lineage>
        <taxon>Eukaryota</taxon>
        <taxon>Fungi</taxon>
        <taxon>Dikarya</taxon>
        <taxon>Ascomycota</taxon>
        <taxon>Saccharomycotina</taxon>
        <taxon>Lipomycetes</taxon>
        <taxon>Lipomycetales</taxon>
        <taxon>Lipomycetaceae</taxon>
        <taxon>Lipomyces</taxon>
    </lineage>
</organism>
<evidence type="ECO:0000313" key="2">
    <source>
        <dbReference type="Proteomes" id="UP001433508"/>
    </source>
</evidence>
<gene>
    <name evidence="1" type="ORF">V1525DRAFT_393355</name>
</gene>